<dbReference type="InterPro" id="IPR006047">
    <property type="entry name" value="GH13_cat_dom"/>
</dbReference>
<dbReference type="GO" id="GO:0009313">
    <property type="term" value="P:oligosaccharide catabolic process"/>
    <property type="evidence" value="ECO:0007669"/>
    <property type="project" value="TreeGrafter"/>
</dbReference>
<evidence type="ECO:0000256" key="3">
    <source>
        <dbReference type="ARBA" id="ARBA00023295"/>
    </source>
</evidence>
<keyword evidence="2 5" id="KW-0378">Hydrolase</keyword>
<reference evidence="5" key="1">
    <citation type="submission" date="2019-08" db="EMBL/GenBank/DDBJ databases">
        <authorList>
            <person name="Kucharzyk K."/>
            <person name="Murdoch R.W."/>
            <person name="Higgins S."/>
            <person name="Loffler F."/>
        </authorList>
    </citation>
    <scope>NUCLEOTIDE SEQUENCE</scope>
</reference>
<accession>A0A644Y016</accession>
<dbReference type="GO" id="GO:0004556">
    <property type="term" value="F:alpha-amylase activity"/>
    <property type="evidence" value="ECO:0007669"/>
    <property type="project" value="TreeGrafter"/>
</dbReference>
<dbReference type="AlphaFoldDB" id="A0A644Y016"/>
<dbReference type="Gene3D" id="3.20.20.80">
    <property type="entry name" value="Glycosidases"/>
    <property type="match status" value="1"/>
</dbReference>
<proteinExistence type="inferred from homology"/>
<organism evidence="5">
    <name type="scientific">bioreactor metagenome</name>
    <dbReference type="NCBI Taxonomy" id="1076179"/>
    <lineage>
        <taxon>unclassified sequences</taxon>
        <taxon>metagenomes</taxon>
        <taxon>ecological metagenomes</taxon>
    </lineage>
</organism>
<keyword evidence="3 5" id="KW-0326">Glycosidase</keyword>
<comment type="caution">
    <text evidence="5">The sequence shown here is derived from an EMBL/GenBank/DDBJ whole genome shotgun (WGS) entry which is preliminary data.</text>
</comment>
<dbReference type="CDD" id="cd11333">
    <property type="entry name" value="AmyAc_SI_OligoGlu_DGase"/>
    <property type="match status" value="1"/>
</dbReference>
<dbReference type="FunFam" id="3.90.400.10:FF:000002">
    <property type="entry name" value="Sucrose isomerase"/>
    <property type="match status" value="1"/>
</dbReference>
<dbReference type="NCBIfam" id="NF008183">
    <property type="entry name" value="PRK10933.1"/>
    <property type="match status" value="1"/>
</dbReference>
<dbReference type="InterPro" id="IPR017853">
    <property type="entry name" value="GH"/>
</dbReference>
<evidence type="ECO:0000256" key="1">
    <source>
        <dbReference type="ARBA" id="ARBA00008061"/>
    </source>
</evidence>
<evidence type="ECO:0000256" key="2">
    <source>
        <dbReference type="ARBA" id="ARBA00022801"/>
    </source>
</evidence>
<dbReference type="Gene3D" id="2.60.40.1180">
    <property type="entry name" value="Golgi alpha-mannosidase II"/>
    <property type="match status" value="1"/>
</dbReference>
<name>A0A644Y016_9ZZZZ</name>
<dbReference type="EMBL" id="VSSQ01003679">
    <property type="protein sequence ID" value="MPM21846.1"/>
    <property type="molecule type" value="Genomic_DNA"/>
</dbReference>
<protein>
    <submittedName>
        <fullName evidence="5">Oligo-1,6-glucosidase</fullName>
        <ecNumber evidence="5">3.2.1.10</ecNumber>
    </submittedName>
</protein>
<dbReference type="EC" id="3.2.1.10" evidence="5"/>
<evidence type="ECO:0000313" key="5">
    <source>
        <dbReference type="EMBL" id="MPM21846.1"/>
    </source>
</evidence>
<comment type="similarity">
    <text evidence="1">Belongs to the glycosyl hydrolase 13 family.</text>
</comment>
<feature type="domain" description="Glycosyl hydrolase family 13 catalytic" evidence="4">
    <location>
        <begin position="14"/>
        <end position="421"/>
    </location>
</feature>
<dbReference type="PANTHER" id="PTHR10357:SF179">
    <property type="entry name" value="NEUTRAL AND BASIC AMINO ACID TRANSPORT PROTEIN RBAT"/>
    <property type="match status" value="1"/>
</dbReference>
<dbReference type="PANTHER" id="PTHR10357">
    <property type="entry name" value="ALPHA-AMYLASE FAMILY MEMBER"/>
    <property type="match status" value="1"/>
</dbReference>
<sequence>MDEHRWWKEIVVYQIYPKSFCDSNGDGVGDLQGIIEKLDYLMWLGVGALWLSPIYPSPECDNGYDVSDYDAVDPHYGTMMDFDRLIREAHARNIKVIIDLVVNHTSEAHKWFRESCISKHSPKRDYYIWRDGKADGSPPNNWGALFGGAAWTRPEGGDQYCLNLFSPQQPDLNWSNPSLRKEIYAMMRRWLDRGVDGFRLDVISLIAKPEDISDGPVGPSGYFDPRRRIAANPQVHRYLREMRDRVLRGRDIVTVGEASAATLGDARLFSNPDGSELDMVFQFEHMDLDGGESFKWTERTIPLDGLKRVMAKWQHGLEGSGWNALFWSNHDQPRMLSRMGDEGELRETSAKMLATCLHMMKGTPFIYQGEELGMTNMRFSRPDQLRDTESINAYFKYTQNGEFSKSDMMRLISLKSRDNARTPMQWSATPGAGFTKSAPWMDINPNYTYINVAEQRSRSDSVLAYYRELIRLRQAYEVVAYGEFIPFAQDDPCVFAYVRKLPGQRLFVCCNYTKKTLRFMPPEEFVGTRARMLLTNVENSEYVTLHLLAAYEAVVLLANEEV</sequence>
<dbReference type="InterPro" id="IPR045857">
    <property type="entry name" value="O16G_dom_2"/>
</dbReference>
<dbReference type="SMART" id="SM00642">
    <property type="entry name" value="Aamy"/>
    <property type="match status" value="1"/>
</dbReference>
<gene>
    <name evidence="5" type="primary">malL_6</name>
    <name evidence="5" type="ORF">SDC9_68296</name>
</gene>
<dbReference type="SUPFAM" id="SSF51445">
    <property type="entry name" value="(Trans)glycosidases"/>
    <property type="match status" value="1"/>
</dbReference>
<dbReference type="InterPro" id="IPR013780">
    <property type="entry name" value="Glyco_hydro_b"/>
</dbReference>
<evidence type="ECO:0000259" key="4">
    <source>
        <dbReference type="SMART" id="SM00642"/>
    </source>
</evidence>
<dbReference type="Gene3D" id="3.90.400.10">
    <property type="entry name" value="Oligo-1,6-glucosidase, Domain 2"/>
    <property type="match status" value="1"/>
</dbReference>
<dbReference type="Pfam" id="PF00128">
    <property type="entry name" value="Alpha-amylase"/>
    <property type="match status" value="1"/>
</dbReference>
<dbReference type="FunFam" id="3.20.20.80:FF:000064">
    <property type="entry name" value="Oligo-1,6-glucosidase"/>
    <property type="match status" value="1"/>
</dbReference>
<dbReference type="GO" id="GO:0004574">
    <property type="term" value="F:oligo-1,6-glucosidase activity"/>
    <property type="evidence" value="ECO:0007669"/>
    <property type="project" value="UniProtKB-EC"/>
</dbReference>
<dbReference type="SUPFAM" id="SSF51011">
    <property type="entry name" value="Glycosyl hydrolase domain"/>
    <property type="match status" value="1"/>
</dbReference>